<sequence>MKLIYYFATISLFLAFAYSVIQYIRRSNKDINEKYRLISLGIFLFVLFTDLKFLDTLNKEFKYLIEFLLLSFSTYLFSLIFKNSDNKRIYYLFSLFTVLLLLMAILFSV</sequence>
<keyword evidence="1" id="KW-0472">Membrane</keyword>
<keyword evidence="1" id="KW-1133">Transmembrane helix</keyword>
<evidence type="ECO:0000313" key="2">
    <source>
        <dbReference type="EMBL" id="BBU34409.1"/>
    </source>
</evidence>
<reference evidence="2 3" key="1">
    <citation type="journal article" date="2020" name="Int. J. Syst. Evol. Microbiol.">
        <title>Veillonella nakazawae sp. nov., an anaerobic gram-negative coccus isolated from the oral cavity of Japanese children.</title>
        <authorList>
            <person name="Mashima I."/>
            <person name="Theodorea C.F."/>
            <person name="Djais A.A."/>
            <person name="Kunihiro T."/>
            <person name="Kawamura Y."/>
            <person name="Otomo M."/>
            <person name="Saitoh M."/>
            <person name="Tamai R."/>
            <person name="Kiyoura Y."/>
        </authorList>
    </citation>
    <scope>NUCLEOTIDE SEQUENCE [LARGE SCALE GENOMIC DNA]</scope>
    <source>
        <strain evidence="2 3">T1-7</strain>
    </source>
</reference>
<accession>A0ABN5XP31</accession>
<protein>
    <submittedName>
        <fullName evidence="2">Uncharacterized protein</fullName>
    </submittedName>
</protein>
<organism evidence="2 3">
    <name type="scientific">Veillonella nakazawae</name>
    <dbReference type="NCBI Taxonomy" id="2682456"/>
    <lineage>
        <taxon>Bacteria</taxon>
        <taxon>Bacillati</taxon>
        <taxon>Bacillota</taxon>
        <taxon>Negativicutes</taxon>
        <taxon>Veillonellales</taxon>
        <taxon>Veillonellaceae</taxon>
        <taxon>Veillonella</taxon>
    </lineage>
</organism>
<feature type="transmembrane region" description="Helical" evidence="1">
    <location>
        <begin position="35"/>
        <end position="51"/>
    </location>
</feature>
<keyword evidence="1" id="KW-0812">Transmembrane</keyword>
<feature type="transmembrane region" description="Helical" evidence="1">
    <location>
        <begin position="63"/>
        <end position="81"/>
    </location>
</feature>
<gene>
    <name evidence="2" type="ORF">VEIT17_08550</name>
</gene>
<proteinExistence type="predicted"/>
<evidence type="ECO:0000313" key="3">
    <source>
        <dbReference type="Proteomes" id="UP000509249"/>
    </source>
</evidence>
<feature type="transmembrane region" description="Helical" evidence="1">
    <location>
        <begin position="88"/>
        <end position="107"/>
    </location>
</feature>
<name>A0ABN5XP31_9FIRM</name>
<dbReference type="Proteomes" id="UP000509249">
    <property type="component" value="Chromosome"/>
</dbReference>
<dbReference type="EMBL" id="AP022321">
    <property type="protein sequence ID" value="BBU34409.1"/>
    <property type="molecule type" value="Genomic_DNA"/>
</dbReference>
<evidence type="ECO:0000256" key="1">
    <source>
        <dbReference type="SAM" id="Phobius"/>
    </source>
</evidence>
<feature type="transmembrane region" description="Helical" evidence="1">
    <location>
        <begin position="6"/>
        <end position="23"/>
    </location>
</feature>
<keyword evidence="3" id="KW-1185">Reference proteome</keyword>